<evidence type="ECO:0000256" key="3">
    <source>
        <dbReference type="ARBA" id="ARBA00022989"/>
    </source>
</evidence>
<evidence type="ECO:0000259" key="5">
    <source>
        <dbReference type="PROSITE" id="PS52015"/>
    </source>
</evidence>
<dbReference type="EMBL" id="JAPDOB010000002">
    <property type="protein sequence ID" value="MCW3798559.1"/>
    <property type="molecule type" value="Genomic_DNA"/>
</dbReference>
<dbReference type="InterPro" id="IPR037682">
    <property type="entry name" value="TonB_C"/>
</dbReference>
<sequence length="298" mass="31200">MIVSLALIAAAVPTVPPPVISVPPPVTVTPAPLPSPMPAPALFQRAVPPTPIGPLPALLSPNDYPAEALRLGQQGTVGAALTISDQGRVTACAIERSSGSVALDVATCRLLRARARFAPAKDAMGASVDGATRTTIRWVLPPQPRVPLKSWASTVTFTLIDGQVRRCTEERTRNAPTFINNCQSRGTLQVIDQVAPKDARGREVRFVSFARLTPFGGGREGTAPVGEPVINVAAKLAIDAQGKVTGCSLQTDDVRGLPQPQRRPTCQQLFSAPYAVEASGAAGTPTSAVAEMMLVRLP</sequence>
<reference evidence="6 7" key="1">
    <citation type="submission" date="2022-10" db="EMBL/GenBank/DDBJ databases">
        <title>Sphingomonas sp.</title>
        <authorList>
            <person name="Jin C."/>
        </authorList>
    </citation>
    <scope>NUCLEOTIDE SEQUENCE [LARGE SCALE GENOMIC DNA]</scope>
    <source>
        <strain evidence="6 7">BN140010</strain>
    </source>
</reference>
<dbReference type="InterPro" id="IPR006260">
    <property type="entry name" value="TonB/TolA_C"/>
</dbReference>
<keyword evidence="7" id="KW-1185">Reference proteome</keyword>
<dbReference type="RefSeq" id="WP_264883453.1">
    <property type="nucleotide sequence ID" value="NZ_JAPDOB010000002.1"/>
</dbReference>
<keyword evidence="4" id="KW-0472">Membrane</keyword>
<name>A0ABT3JHY2_9SPHN</name>
<protein>
    <submittedName>
        <fullName evidence="6">Energy transducer TonB</fullName>
    </submittedName>
</protein>
<dbReference type="PROSITE" id="PS52015">
    <property type="entry name" value="TONB_CTD"/>
    <property type="match status" value="1"/>
</dbReference>
<evidence type="ECO:0000313" key="7">
    <source>
        <dbReference type="Proteomes" id="UP001526246"/>
    </source>
</evidence>
<organism evidence="6 7">
    <name type="scientific">Sphingomonas arvum</name>
    <dbReference type="NCBI Taxonomy" id="2992113"/>
    <lineage>
        <taxon>Bacteria</taxon>
        <taxon>Pseudomonadati</taxon>
        <taxon>Pseudomonadota</taxon>
        <taxon>Alphaproteobacteria</taxon>
        <taxon>Sphingomonadales</taxon>
        <taxon>Sphingomonadaceae</taxon>
        <taxon>Sphingomonas</taxon>
    </lineage>
</organism>
<gene>
    <name evidence="6" type="ORF">OMW55_12150</name>
</gene>
<dbReference type="Pfam" id="PF03544">
    <property type="entry name" value="TonB_C"/>
    <property type="match status" value="1"/>
</dbReference>
<evidence type="ECO:0000256" key="2">
    <source>
        <dbReference type="ARBA" id="ARBA00022692"/>
    </source>
</evidence>
<dbReference type="SUPFAM" id="SSF74653">
    <property type="entry name" value="TolA/TonB C-terminal domain"/>
    <property type="match status" value="1"/>
</dbReference>
<keyword evidence="2" id="KW-0812">Transmembrane</keyword>
<evidence type="ECO:0000256" key="1">
    <source>
        <dbReference type="ARBA" id="ARBA00004167"/>
    </source>
</evidence>
<dbReference type="Proteomes" id="UP001526246">
    <property type="component" value="Unassembled WGS sequence"/>
</dbReference>
<keyword evidence="3" id="KW-1133">Transmembrane helix</keyword>
<dbReference type="Gene3D" id="3.30.1150.10">
    <property type="match status" value="1"/>
</dbReference>
<proteinExistence type="predicted"/>
<evidence type="ECO:0000256" key="4">
    <source>
        <dbReference type="ARBA" id="ARBA00023136"/>
    </source>
</evidence>
<dbReference type="NCBIfam" id="TIGR01352">
    <property type="entry name" value="tonB_Cterm"/>
    <property type="match status" value="1"/>
</dbReference>
<comment type="subcellular location">
    <subcellularLocation>
        <location evidence="1">Membrane</location>
        <topology evidence="1">Single-pass membrane protein</topology>
    </subcellularLocation>
</comment>
<evidence type="ECO:0000313" key="6">
    <source>
        <dbReference type="EMBL" id="MCW3798559.1"/>
    </source>
</evidence>
<comment type="caution">
    <text evidence="6">The sequence shown here is derived from an EMBL/GenBank/DDBJ whole genome shotgun (WGS) entry which is preliminary data.</text>
</comment>
<accession>A0ABT3JHY2</accession>
<feature type="domain" description="TonB C-terminal" evidence="5">
    <location>
        <begin position="49"/>
        <end position="147"/>
    </location>
</feature>